<feature type="compositionally biased region" description="Polar residues" evidence="3">
    <location>
        <begin position="127"/>
        <end position="137"/>
    </location>
</feature>
<sequence>MDNFDNLRAPLYTGTTDILGSQSERTGRRSHKMMSVARRKEPVWPPALEEALLEALRLYRPVSKSGRPLRRFTKRNCFISRHILKKTGKNRTPKQVGSRLQQISESSPDAELKRLITSREFHRDTHSPQLNAPSSHPSPLLVANPSEYTASTASDIGSPEAVVMSTHYEPSREIRRLDRTPSSPHSYPPTDYSEDSVACYNSTSPSDSVSLLVELISANIGNRASAQLGLDADISDHGVDFILSLVNNENSGNISSFYNARKLSNIPPQILGSQAPQITILSQFLSPEVAYLCTFRVYMDNSAQVHTENTPLLASVAPAEHPSESHVWRAQLLPEYWERLSSSPALSRYTIMLEISELSTINRPDYPHGMPSRPKFSVAFNFKPSSRDDSPTTFYPNTTYDEPALSSVFPHSTVPLPINGGLSASSSISNISSQEPDSTRTYTWFDPSGAYLPYPLFGDGTANLGNNDQDMSSPYDFPQF</sequence>
<evidence type="ECO:0000256" key="3">
    <source>
        <dbReference type="SAM" id="MobiDB-lite"/>
    </source>
</evidence>
<accession>A0A8H7XKQ4</accession>
<dbReference type="Pfam" id="PF01285">
    <property type="entry name" value="TEA"/>
    <property type="match status" value="1"/>
</dbReference>
<proteinExistence type="inferred from homology"/>
<feature type="DNA-binding region" description="TEA" evidence="2">
    <location>
        <begin position="37"/>
        <end position="110"/>
    </location>
</feature>
<feature type="compositionally biased region" description="Polar residues" evidence="3">
    <location>
        <begin position="93"/>
        <end position="107"/>
    </location>
</feature>
<dbReference type="PRINTS" id="PR00065">
    <property type="entry name" value="TEADOMAIN"/>
</dbReference>
<dbReference type="SMART" id="SM00426">
    <property type="entry name" value="TEA"/>
    <property type="match status" value="1"/>
</dbReference>
<organism evidence="5">
    <name type="scientific">Psilocybe cubensis</name>
    <name type="common">Psychedelic mushroom</name>
    <name type="synonym">Stropharia cubensis</name>
    <dbReference type="NCBI Taxonomy" id="181762"/>
    <lineage>
        <taxon>Eukaryota</taxon>
        <taxon>Fungi</taxon>
        <taxon>Dikarya</taxon>
        <taxon>Basidiomycota</taxon>
        <taxon>Agaricomycotina</taxon>
        <taxon>Agaricomycetes</taxon>
        <taxon>Agaricomycetidae</taxon>
        <taxon>Agaricales</taxon>
        <taxon>Agaricineae</taxon>
        <taxon>Strophariaceae</taxon>
        <taxon>Psilocybe</taxon>
    </lineage>
</organism>
<comment type="similarity">
    <text evidence="1">Belongs to the TEC1 family.</text>
</comment>
<evidence type="ECO:0000256" key="1">
    <source>
        <dbReference type="ARBA" id="ARBA00008421"/>
    </source>
</evidence>
<feature type="region of interest" description="Disordered" evidence="3">
    <location>
        <begin position="85"/>
        <end position="109"/>
    </location>
</feature>
<evidence type="ECO:0000259" key="4">
    <source>
        <dbReference type="PROSITE" id="PS51088"/>
    </source>
</evidence>
<feature type="region of interest" description="Disordered" evidence="3">
    <location>
        <begin position="148"/>
        <end position="196"/>
    </location>
</feature>
<protein>
    <recommendedName>
        <fullName evidence="4">TEA domain-containing protein</fullName>
    </recommendedName>
</protein>
<feature type="compositionally biased region" description="Polar residues" evidence="3">
    <location>
        <begin position="15"/>
        <end position="24"/>
    </location>
</feature>
<dbReference type="OrthoDB" id="10006572at2759"/>
<feature type="compositionally biased region" description="Basic and acidic residues" evidence="3">
    <location>
        <begin position="169"/>
        <end position="179"/>
    </location>
</feature>
<dbReference type="GO" id="GO:0003700">
    <property type="term" value="F:DNA-binding transcription factor activity"/>
    <property type="evidence" value="ECO:0007669"/>
    <property type="project" value="InterPro"/>
</dbReference>
<feature type="region of interest" description="Disordered" evidence="3">
    <location>
        <begin position="15"/>
        <end position="34"/>
    </location>
</feature>
<evidence type="ECO:0000313" key="5">
    <source>
        <dbReference type="EMBL" id="KAG5162607.1"/>
    </source>
</evidence>
<dbReference type="EMBL" id="JAFIQS010000018">
    <property type="protein sequence ID" value="KAG5162607.1"/>
    <property type="molecule type" value="Genomic_DNA"/>
</dbReference>
<dbReference type="Gene3D" id="6.10.20.40">
    <property type="entry name" value="TEA/ATTS domain"/>
    <property type="match status" value="1"/>
</dbReference>
<evidence type="ECO:0000256" key="2">
    <source>
        <dbReference type="PROSITE-ProRule" id="PRU00505"/>
    </source>
</evidence>
<comment type="caution">
    <text evidence="5">The sequence shown here is derived from an EMBL/GenBank/DDBJ whole genome shotgun (WGS) entry which is preliminary data.</text>
</comment>
<gene>
    <name evidence="5" type="ORF">JR316_012492</name>
</gene>
<dbReference type="InterPro" id="IPR038096">
    <property type="entry name" value="TEA/ATTS_sf"/>
</dbReference>
<dbReference type="InterPro" id="IPR000818">
    <property type="entry name" value="TEA/ATTS_dom"/>
</dbReference>
<dbReference type="AlphaFoldDB" id="A0A8H7XKQ4"/>
<name>A0A8H7XKQ4_PSICU</name>
<feature type="domain" description="TEA" evidence="4">
    <location>
        <begin position="37"/>
        <end position="110"/>
    </location>
</feature>
<dbReference type="PROSITE" id="PS51088">
    <property type="entry name" value="TEA_2"/>
    <property type="match status" value="1"/>
</dbReference>
<reference evidence="5" key="1">
    <citation type="submission" date="2021-02" db="EMBL/GenBank/DDBJ databases">
        <title>Psilocybe cubensis genome.</title>
        <authorList>
            <person name="Mckernan K.J."/>
            <person name="Crawford S."/>
            <person name="Trippe A."/>
            <person name="Kane L.T."/>
            <person name="Mclaughlin S."/>
        </authorList>
    </citation>
    <scope>NUCLEOTIDE SEQUENCE [LARGE SCALE GENOMIC DNA]</scope>
    <source>
        <strain evidence="5">MGC-MH-2018</strain>
    </source>
</reference>
<feature type="region of interest" description="Disordered" evidence="3">
    <location>
        <begin position="124"/>
        <end position="143"/>
    </location>
</feature>